<reference evidence="1 2" key="1">
    <citation type="journal article" date="2019" name="Int. J. Syst. Evol. Microbiol.">
        <title>The Global Catalogue of Microorganisms (GCM) 10K type strain sequencing project: providing services to taxonomists for standard genome sequencing and annotation.</title>
        <authorList>
            <consortium name="The Broad Institute Genomics Platform"/>
            <consortium name="The Broad Institute Genome Sequencing Center for Infectious Disease"/>
            <person name="Wu L."/>
            <person name="Ma J."/>
        </authorList>
    </citation>
    <scope>NUCLEOTIDE SEQUENCE [LARGE SCALE GENOMIC DNA]</scope>
    <source>
        <strain evidence="1 2">JCM 15115</strain>
    </source>
</reference>
<dbReference type="Gene3D" id="3.30.530.20">
    <property type="match status" value="1"/>
</dbReference>
<comment type="caution">
    <text evidence="1">The sequence shown here is derived from an EMBL/GenBank/DDBJ whole genome shotgun (WGS) entry which is preliminary data.</text>
</comment>
<dbReference type="Pfam" id="PF06240">
    <property type="entry name" value="COXG"/>
    <property type="match status" value="1"/>
</dbReference>
<organism evidence="1 2">
    <name type="scientific">Paenochrobactrum glaciei</name>
    <dbReference type="NCBI Taxonomy" id="486407"/>
    <lineage>
        <taxon>Bacteria</taxon>
        <taxon>Pseudomonadati</taxon>
        <taxon>Pseudomonadota</taxon>
        <taxon>Alphaproteobacteria</taxon>
        <taxon>Hyphomicrobiales</taxon>
        <taxon>Brucellaceae</taxon>
        <taxon>Paenochrobactrum</taxon>
    </lineage>
</organism>
<evidence type="ECO:0008006" key="3">
    <source>
        <dbReference type="Google" id="ProtNLM"/>
    </source>
</evidence>
<protein>
    <recommendedName>
        <fullName evidence="3">Carbon monoxide dehydrogenase</fullName>
    </recommendedName>
</protein>
<dbReference type="PANTHER" id="PTHR38588:SF1">
    <property type="entry name" value="BLL0334 PROTEIN"/>
    <property type="match status" value="1"/>
</dbReference>
<dbReference type="Proteomes" id="UP001424441">
    <property type="component" value="Unassembled WGS sequence"/>
</dbReference>
<dbReference type="CDD" id="cd07823">
    <property type="entry name" value="SRPBCC_5"/>
    <property type="match status" value="1"/>
</dbReference>
<accession>A0ABN1G5Z0</accession>
<dbReference type="RefSeq" id="WP_343805124.1">
    <property type="nucleotide sequence ID" value="NZ_BAAADE010000003.1"/>
</dbReference>
<sequence length="205" mass="21397">MAEIKQVFKVNHNRKVVWEKFQDLAAVVACIPGAQLTEPPVDGVAKGRITVKLGPVKADFGGEAKIVPDEASYTGVITGVGIDKNHSSRAKGEVTYALTEEGENTTVVSVDVNYSLSGSLAQVARGGIVEAVAGQICKEFANNLEGELSAGAEPVAEVFVAGEGVDAASPQPAAPRRPAPAKELNMLSVLWAVFKNKLGAIFGRA</sequence>
<dbReference type="InterPro" id="IPR023393">
    <property type="entry name" value="START-like_dom_sf"/>
</dbReference>
<dbReference type="SUPFAM" id="SSF55961">
    <property type="entry name" value="Bet v1-like"/>
    <property type="match status" value="1"/>
</dbReference>
<proteinExistence type="predicted"/>
<gene>
    <name evidence="1" type="ORF">GCM10008943_20380</name>
</gene>
<evidence type="ECO:0000313" key="2">
    <source>
        <dbReference type="Proteomes" id="UP001424441"/>
    </source>
</evidence>
<dbReference type="EMBL" id="BAAADE010000003">
    <property type="protein sequence ID" value="GAA0604737.1"/>
    <property type="molecule type" value="Genomic_DNA"/>
</dbReference>
<evidence type="ECO:0000313" key="1">
    <source>
        <dbReference type="EMBL" id="GAA0604737.1"/>
    </source>
</evidence>
<name>A0ABN1G5Z0_9HYPH</name>
<dbReference type="PANTHER" id="PTHR38588">
    <property type="entry name" value="BLL0334 PROTEIN"/>
    <property type="match status" value="1"/>
</dbReference>
<dbReference type="InterPro" id="IPR010419">
    <property type="entry name" value="CO_DH_gsu"/>
</dbReference>
<keyword evidence="2" id="KW-1185">Reference proteome</keyword>